<dbReference type="GO" id="GO:0016740">
    <property type="term" value="F:transferase activity"/>
    <property type="evidence" value="ECO:0007669"/>
    <property type="project" value="UniProtKB-KW"/>
</dbReference>
<dbReference type="AlphaFoldDB" id="A0A9D1A067"/>
<dbReference type="Proteomes" id="UP000824261">
    <property type="component" value="Unassembled WGS sequence"/>
</dbReference>
<dbReference type="Pfam" id="PF03734">
    <property type="entry name" value="YkuD"/>
    <property type="match status" value="1"/>
</dbReference>
<keyword evidence="3 6" id="KW-0133">Cell shape</keyword>
<dbReference type="GO" id="GO:0005576">
    <property type="term" value="C:extracellular region"/>
    <property type="evidence" value="ECO:0007669"/>
    <property type="project" value="TreeGrafter"/>
</dbReference>
<dbReference type="SUPFAM" id="SSF141523">
    <property type="entry name" value="L,D-transpeptidase catalytic domain-like"/>
    <property type="match status" value="1"/>
</dbReference>
<feature type="active site" description="Proton donor/acceptor" evidence="6">
    <location>
        <position position="490"/>
    </location>
</feature>
<keyword evidence="2" id="KW-0808">Transferase</keyword>
<dbReference type="PROSITE" id="PS52029">
    <property type="entry name" value="LD_TPASE"/>
    <property type="match status" value="1"/>
</dbReference>
<dbReference type="GO" id="GO:0071555">
    <property type="term" value="P:cell wall organization"/>
    <property type="evidence" value="ECO:0007669"/>
    <property type="project" value="UniProtKB-UniRule"/>
</dbReference>
<dbReference type="CDD" id="cd16913">
    <property type="entry name" value="YkuD_like"/>
    <property type="match status" value="1"/>
</dbReference>
<dbReference type="Gene3D" id="2.40.440.10">
    <property type="entry name" value="L,D-transpeptidase catalytic domain-like"/>
    <property type="match status" value="1"/>
</dbReference>
<dbReference type="Gene3D" id="3.10.20.800">
    <property type="match status" value="1"/>
</dbReference>
<evidence type="ECO:0000256" key="8">
    <source>
        <dbReference type="SAM" id="Phobius"/>
    </source>
</evidence>
<evidence type="ECO:0000313" key="10">
    <source>
        <dbReference type="EMBL" id="HIR01223.1"/>
    </source>
</evidence>
<evidence type="ECO:0000259" key="9">
    <source>
        <dbReference type="PROSITE" id="PS52029"/>
    </source>
</evidence>
<dbReference type="GO" id="GO:0008360">
    <property type="term" value="P:regulation of cell shape"/>
    <property type="evidence" value="ECO:0007669"/>
    <property type="project" value="UniProtKB-UniRule"/>
</dbReference>
<keyword evidence="4 6" id="KW-0573">Peptidoglycan synthesis</keyword>
<evidence type="ECO:0000256" key="6">
    <source>
        <dbReference type="PROSITE-ProRule" id="PRU01373"/>
    </source>
</evidence>
<dbReference type="InterPro" id="IPR005490">
    <property type="entry name" value="LD_TPept_cat_dom"/>
</dbReference>
<dbReference type="InterPro" id="IPR038054">
    <property type="entry name" value="LD_TPept-like_central_sf"/>
</dbReference>
<dbReference type="EMBL" id="DVGB01000039">
    <property type="protein sequence ID" value="HIR01223.1"/>
    <property type="molecule type" value="Genomic_DNA"/>
</dbReference>
<dbReference type="InterPro" id="IPR050979">
    <property type="entry name" value="LD-transpeptidase"/>
</dbReference>
<name>A0A9D1A067_9ACTN</name>
<feature type="region of interest" description="Disordered" evidence="7">
    <location>
        <begin position="14"/>
        <end position="51"/>
    </location>
</feature>
<evidence type="ECO:0000256" key="1">
    <source>
        <dbReference type="ARBA" id="ARBA00004752"/>
    </source>
</evidence>
<proteinExistence type="predicted"/>
<reference evidence="10" key="2">
    <citation type="journal article" date="2021" name="PeerJ">
        <title>Extensive microbial diversity within the chicken gut microbiome revealed by metagenomics and culture.</title>
        <authorList>
            <person name="Gilroy R."/>
            <person name="Ravi A."/>
            <person name="Getino M."/>
            <person name="Pursley I."/>
            <person name="Horton D.L."/>
            <person name="Alikhan N.F."/>
            <person name="Baker D."/>
            <person name="Gharbi K."/>
            <person name="Hall N."/>
            <person name="Watson M."/>
            <person name="Adriaenssens E.M."/>
            <person name="Foster-Nyarko E."/>
            <person name="Jarju S."/>
            <person name="Secka A."/>
            <person name="Antonio M."/>
            <person name="Oren A."/>
            <person name="Chaudhuri R.R."/>
            <person name="La Ragione R."/>
            <person name="Hildebrand F."/>
            <person name="Pallen M.J."/>
        </authorList>
    </citation>
    <scope>NUCLEOTIDE SEQUENCE</scope>
    <source>
        <strain evidence="10">ChiGjej1B1-2707</strain>
    </source>
</reference>
<evidence type="ECO:0000256" key="2">
    <source>
        <dbReference type="ARBA" id="ARBA00022679"/>
    </source>
</evidence>
<evidence type="ECO:0000256" key="3">
    <source>
        <dbReference type="ARBA" id="ARBA00022960"/>
    </source>
</evidence>
<gene>
    <name evidence="10" type="ORF">IAA69_03055</name>
</gene>
<keyword evidence="8" id="KW-0472">Membrane</keyword>
<dbReference type="SUPFAM" id="SSF143985">
    <property type="entry name" value="L,D-transpeptidase pre-catalytic domain-like"/>
    <property type="match status" value="1"/>
</dbReference>
<keyword evidence="8" id="KW-1133">Transmembrane helix</keyword>
<accession>A0A9D1A067</accession>
<dbReference type="PANTHER" id="PTHR30582:SF33">
    <property type="entry name" value="EXPORTED PROTEIN"/>
    <property type="match status" value="1"/>
</dbReference>
<keyword evidence="5 6" id="KW-0961">Cell wall biogenesis/degradation</keyword>
<dbReference type="PANTHER" id="PTHR30582">
    <property type="entry name" value="L,D-TRANSPEPTIDASE"/>
    <property type="match status" value="1"/>
</dbReference>
<keyword evidence="8" id="KW-0812">Transmembrane</keyword>
<dbReference type="GO" id="GO:0018104">
    <property type="term" value="P:peptidoglycan-protein cross-linking"/>
    <property type="evidence" value="ECO:0007669"/>
    <property type="project" value="TreeGrafter"/>
</dbReference>
<evidence type="ECO:0000313" key="11">
    <source>
        <dbReference type="Proteomes" id="UP000824261"/>
    </source>
</evidence>
<evidence type="ECO:0000256" key="4">
    <source>
        <dbReference type="ARBA" id="ARBA00022984"/>
    </source>
</evidence>
<feature type="compositionally biased region" description="Polar residues" evidence="7">
    <location>
        <begin position="30"/>
        <end position="44"/>
    </location>
</feature>
<organism evidence="10 11">
    <name type="scientific">Candidatus Aveggerthella stercoripullorum</name>
    <dbReference type="NCBI Taxonomy" id="2840688"/>
    <lineage>
        <taxon>Bacteria</taxon>
        <taxon>Bacillati</taxon>
        <taxon>Actinomycetota</taxon>
        <taxon>Coriobacteriia</taxon>
        <taxon>Eggerthellales</taxon>
        <taxon>Eggerthellaceae</taxon>
        <taxon>Eggerthellaceae incertae sedis</taxon>
        <taxon>Candidatus Aveggerthella</taxon>
    </lineage>
</organism>
<dbReference type="GO" id="GO:0071972">
    <property type="term" value="F:peptidoglycan L,D-transpeptidase activity"/>
    <property type="evidence" value="ECO:0007669"/>
    <property type="project" value="TreeGrafter"/>
</dbReference>
<comment type="pathway">
    <text evidence="1 6">Cell wall biogenesis; peptidoglycan biosynthesis.</text>
</comment>
<dbReference type="InterPro" id="IPR038063">
    <property type="entry name" value="Transpep_catalytic_dom"/>
</dbReference>
<sequence>MVYRLNSEIMNSKKSNASMGKHARIDSPTPKAQETPAPSISTPTPRGGYQPMSSAYAPAGAEIGGSPFANKKAIIIAAIVAAVLVLIYSGVGVFFSSHFYPGTTIGSVDISMKSGAEVRQIIDDAVSQYTLTVEGDGLEFSITSAEAGASLDSASLVRQLLKENNPALWPAGLARGHDLAESMALTTAGGGLGDLVRSHVEEFNTTAIPSEDATLAFDEATARFVIVPEVYGTAINSDAVVELVGEAVAAMESSVTIGDDELIKPEVLEDDERIVNACKAANVMAGTNVTFTVAGTSAVTLAAADIAPWVVVGEDYSVALDQNAVSVWADAAAGKVNTYGTTRTYTRGDGKTCTVSGGVYGWIADKETLVANVTEYVQQGTVGTFEMPMSQTAASFTGVGSADWGSRYVDVDLSEQYARFYDGGGTIWESSFVSGKPDPEMATPTGVYVLNGKQSPSTLIGSMVPETGEPEYETEVQYWMPFVGNAVGFHDASWQPSFGGTMYADGYGSHGCINLPTDMAASLYSIIAAGDVVIVHN</sequence>
<feature type="active site" description="Nucleophile" evidence="6">
    <location>
        <position position="512"/>
    </location>
</feature>
<evidence type="ECO:0000256" key="7">
    <source>
        <dbReference type="SAM" id="MobiDB-lite"/>
    </source>
</evidence>
<protein>
    <submittedName>
        <fullName evidence="10">L,D-transpeptidase</fullName>
    </submittedName>
</protein>
<feature type="domain" description="L,D-TPase catalytic" evidence="9">
    <location>
        <begin position="407"/>
        <end position="536"/>
    </location>
</feature>
<feature type="transmembrane region" description="Helical" evidence="8">
    <location>
        <begin position="73"/>
        <end position="95"/>
    </location>
</feature>
<reference evidence="10" key="1">
    <citation type="submission" date="2020-10" db="EMBL/GenBank/DDBJ databases">
        <authorList>
            <person name="Gilroy R."/>
        </authorList>
    </citation>
    <scope>NUCLEOTIDE SEQUENCE</scope>
    <source>
        <strain evidence="10">ChiGjej1B1-2707</strain>
    </source>
</reference>
<comment type="caution">
    <text evidence="10">The sequence shown here is derived from an EMBL/GenBank/DDBJ whole genome shotgun (WGS) entry which is preliminary data.</text>
</comment>
<evidence type="ECO:0000256" key="5">
    <source>
        <dbReference type="ARBA" id="ARBA00023316"/>
    </source>
</evidence>